<dbReference type="Gene3D" id="1.20.1260.100">
    <property type="entry name" value="TspO/MBR protein"/>
    <property type="match status" value="1"/>
</dbReference>
<dbReference type="OrthoDB" id="5189031at2"/>
<feature type="transmembrane region" description="Helical" evidence="1">
    <location>
        <begin position="32"/>
        <end position="55"/>
    </location>
</feature>
<reference evidence="2" key="1">
    <citation type="submission" date="2015-06" db="EMBL/GenBank/DDBJ databases">
        <authorList>
            <person name="Liu B."/>
            <person name="Wang J."/>
            <person name="Zhu Y."/>
            <person name="Liu G."/>
            <person name="Chen Q."/>
            <person name="Zheng C."/>
            <person name="Che J."/>
            <person name="Ge C."/>
            <person name="Shi H."/>
            <person name="Pan Z."/>
            <person name="Liu X."/>
        </authorList>
    </citation>
    <scope>NUCLEOTIDE SEQUENCE [LARGE SCALE GENOMIC DNA]</scope>
    <source>
        <strain evidence="2">DSM 16346</strain>
    </source>
</reference>
<gene>
    <name evidence="2" type="ORF">AB986_12225</name>
</gene>
<keyword evidence="1" id="KW-0472">Membrane</keyword>
<dbReference type="PANTHER" id="PTHR33802:SF1">
    <property type="entry name" value="XK-RELATED PROTEIN"/>
    <property type="match status" value="1"/>
</dbReference>
<feature type="transmembrane region" description="Helical" evidence="1">
    <location>
        <begin position="158"/>
        <end position="175"/>
    </location>
</feature>
<comment type="caution">
    <text evidence="2">The sequence shown here is derived from an EMBL/GenBank/DDBJ whole genome shotgun (WGS) entry which is preliminary data.</text>
</comment>
<proteinExistence type="predicted"/>
<feature type="transmembrane region" description="Helical" evidence="1">
    <location>
        <begin position="120"/>
        <end position="146"/>
    </location>
</feature>
<feature type="transmembrane region" description="Helical" evidence="1">
    <location>
        <begin position="182"/>
        <end position="198"/>
    </location>
</feature>
<keyword evidence="1" id="KW-1133">Transmembrane helix</keyword>
<dbReference type="EMBL" id="LELK01000004">
    <property type="protein sequence ID" value="KMM36706.1"/>
    <property type="molecule type" value="Genomic_DNA"/>
</dbReference>
<keyword evidence="1" id="KW-0812">Transmembrane</keyword>
<feature type="transmembrane region" description="Helical" evidence="1">
    <location>
        <begin position="204"/>
        <end position="225"/>
    </location>
</feature>
<dbReference type="PANTHER" id="PTHR33802">
    <property type="entry name" value="SI:CH211-161H7.5-RELATED"/>
    <property type="match status" value="1"/>
</dbReference>
<feature type="transmembrane region" description="Helical" evidence="1">
    <location>
        <begin position="67"/>
        <end position="88"/>
    </location>
</feature>
<feature type="transmembrane region" description="Helical" evidence="1">
    <location>
        <begin position="94"/>
        <end position="111"/>
    </location>
</feature>
<protein>
    <submittedName>
        <fullName evidence="2">Uncharacterized protein</fullName>
    </submittedName>
</protein>
<keyword evidence="3" id="KW-1185">Reference proteome</keyword>
<name>A0A0J6CKE1_9BACL</name>
<accession>A0A0J6CKE1</accession>
<dbReference type="AlphaFoldDB" id="A0A0J6CKE1"/>
<evidence type="ECO:0000313" key="2">
    <source>
        <dbReference type="EMBL" id="KMM36706.1"/>
    </source>
</evidence>
<evidence type="ECO:0000313" key="3">
    <source>
        <dbReference type="Proteomes" id="UP000035996"/>
    </source>
</evidence>
<dbReference type="InterPro" id="IPR038330">
    <property type="entry name" value="TspO/MBR-related_sf"/>
</dbReference>
<dbReference type="RefSeq" id="WP_048311417.1">
    <property type="nucleotide sequence ID" value="NZ_CP119526.1"/>
</dbReference>
<dbReference type="STRING" id="157733.AB986_12225"/>
<organism evidence="2 3">
    <name type="scientific">Guptibacillus hwajinpoensis</name>
    <dbReference type="NCBI Taxonomy" id="208199"/>
    <lineage>
        <taxon>Bacteria</taxon>
        <taxon>Bacillati</taxon>
        <taxon>Bacillota</taxon>
        <taxon>Bacilli</taxon>
        <taxon>Bacillales</taxon>
        <taxon>Guptibacillaceae</taxon>
        <taxon>Guptibacillus</taxon>
    </lineage>
</organism>
<evidence type="ECO:0000256" key="1">
    <source>
        <dbReference type="SAM" id="Phobius"/>
    </source>
</evidence>
<sequence>MIMKLVNIAAFIYLLIASFVFAGDMGGSDEAFIAPSGFTFSIWFLIYLLILISLVRQFTADERDRALYKKISFLFSSSMLLSGTSVLVGTTASLLFIAGSLITLSVLYALITKNPDRSSFFIIPFSFYLAWTSIATIVDAFIVANANGVDLIFGLNELGWTIIMLIIGGGLAVYFSLYNDDLIYPFVFLWGYFGIFVKDDKPVQVTYTLSIVMIGLGVFIMWKVYREVRGRRMRAETV</sequence>
<dbReference type="Proteomes" id="UP000035996">
    <property type="component" value="Unassembled WGS sequence"/>
</dbReference>